<dbReference type="GO" id="GO:0016020">
    <property type="term" value="C:membrane"/>
    <property type="evidence" value="ECO:0007669"/>
    <property type="project" value="InterPro"/>
</dbReference>
<dbReference type="GO" id="GO:0022857">
    <property type="term" value="F:transmembrane transporter activity"/>
    <property type="evidence" value="ECO:0007669"/>
    <property type="project" value="InterPro"/>
</dbReference>
<dbReference type="PROSITE" id="PS50283">
    <property type="entry name" value="NA_SOLUT_SYMP_3"/>
    <property type="match status" value="1"/>
</dbReference>
<organism evidence="2">
    <name type="scientific">marine metagenome</name>
    <dbReference type="NCBI Taxonomy" id="408172"/>
    <lineage>
        <taxon>unclassified sequences</taxon>
        <taxon>metagenomes</taxon>
        <taxon>ecological metagenomes</taxon>
    </lineage>
</organism>
<dbReference type="InterPro" id="IPR001734">
    <property type="entry name" value="Na/solute_symporter"/>
</dbReference>
<feature type="transmembrane region" description="Helical" evidence="1">
    <location>
        <begin position="13"/>
        <end position="31"/>
    </location>
</feature>
<name>A0A382QDI3_9ZZZZ</name>
<evidence type="ECO:0000256" key="1">
    <source>
        <dbReference type="SAM" id="Phobius"/>
    </source>
</evidence>
<evidence type="ECO:0000313" key="2">
    <source>
        <dbReference type="EMBL" id="SVC83008.1"/>
    </source>
</evidence>
<proteinExistence type="predicted"/>
<reference evidence="2" key="1">
    <citation type="submission" date="2018-05" db="EMBL/GenBank/DDBJ databases">
        <authorList>
            <person name="Lanie J.A."/>
            <person name="Ng W.-L."/>
            <person name="Kazmierczak K.M."/>
            <person name="Andrzejewski T.M."/>
            <person name="Davidsen T.M."/>
            <person name="Wayne K.J."/>
            <person name="Tettelin H."/>
            <person name="Glass J.I."/>
            <person name="Rusch D."/>
            <person name="Podicherti R."/>
            <person name="Tsui H.-C.T."/>
            <person name="Winkler M.E."/>
        </authorList>
    </citation>
    <scope>NUCLEOTIDE SEQUENCE</scope>
</reference>
<sequence>MFASTSRLDPIDWVVIVGYLVGIIALGVWLGKGQKTARDYFLGGRDLPWWGV</sequence>
<feature type="non-terminal residue" evidence="2">
    <location>
        <position position="52"/>
    </location>
</feature>
<protein>
    <submittedName>
        <fullName evidence="2">Uncharacterized protein</fullName>
    </submittedName>
</protein>
<keyword evidence="1" id="KW-1133">Transmembrane helix</keyword>
<gene>
    <name evidence="2" type="ORF">METZ01_LOCUS335862</name>
</gene>
<dbReference type="EMBL" id="UINC01113417">
    <property type="protein sequence ID" value="SVC83008.1"/>
    <property type="molecule type" value="Genomic_DNA"/>
</dbReference>
<keyword evidence="1" id="KW-0812">Transmembrane</keyword>
<keyword evidence="1" id="KW-0472">Membrane</keyword>
<dbReference type="AlphaFoldDB" id="A0A382QDI3"/>
<accession>A0A382QDI3</accession>